<dbReference type="Pfam" id="PF07004">
    <property type="entry name" value="SHIPPO-rpt"/>
    <property type="match status" value="9"/>
</dbReference>
<evidence type="ECO:0000256" key="1">
    <source>
        <dbReference type="SAM" id="MobiDB-lite"/>
    </source>
</evidence>
<reference evidence="2" key="1">
    <citation type="journal article" date="2023" name="bioRxiv">
        <title>Scaffold-level genome assemblies of two parasitoid biocontrol wasps reveal the parthenogenesis mechanism and an associated novel virus.</title>
        <authorList>
            <person name="Inwood S."/>
            <person name="Skelly J."/>
            <person name="Guhlin J."/>
            <person name="Harrop T."/>
            <person name="Goldson S."/>
            <person name="Dearden P."/>
        </authorList>
    </citation>
    <scope>NUCLEOTIDE SEQUENCE</scope>
    <source>
        <strain evidence="2">Irish</strain>
        <tissue evidence="2">Whole body</tissue>
    </source>
</reference>
<dbReference type="AlphaFoldDB" id="A0AA39C943"/>
<organism evidence="2 3">
    <name type="scientific">Microctonus aethiopoides</name>
    <dbReference type="NCBI Taxonomy" id="144406"/>
    <lineage>
        <taxon>Eukaryota</taxon>
        <taxon>Metazoa</taxon>
        <taxon>Ecdysozoa</taxon>
        <taxon>Arthropoda</taxon>
        <taxon>Hexapoda</taxon>
        <taxon>Insecta</taxon>
        <taxon>Pterygota</taxon>
        <taxon>Neoptera</taxon>
        <taxon>Endopterygota</taxon>
        <taxon>Hymenoptera</taxon>
        <taxon>Apocrita</taxon>
        <taxon>Ichneumonoidea</taxon>
        <taxon>Braconidae</taxon>
        <taxon>Euphorinae</taxon>
        <taxon>Microctonus</taxon>
    </lineage>
</organism>
<protein>
    <recommendedName>
        <fullName evidence="4">Outer dense fiber protein 3</fullName>
    </recommendedName>
</protein>
<proteinExistence type="predicted"/>
<reference evidence="2" key="2">
    <citation type="submission" date="2023-03" db="EMBL/GenBank/DDBJ databases">
        <authorList>
            <person name="Inwood S.N."/>
            <person name="Skelly J.G."/>
            <person name="Guhlin J."/>
            <person name="Harrop T.W.R."/>
            <person name="Goldson S.G."/>
            <person name="Dearden P.K."/>
        </authorList>
    </citation>
    <scope>NUCLEOTIDE SEQUENCE</scope>
    <source>
        <strain evidence="2">Irish</strain>
        <tissue evidence="2">Whole body</tissue>
    </source>
</reference>
<sequence length="385" mass="41788">MGGMTYIQRPWTPTRRRGPIAAEFASPGPACVTLPPLLGKTVVDSKRGRAPAFSFGSRHAHKDESPGPGPGQYDVSGLSAKGKDKTLALSLHGRVKNEKIESTPAPGDYDPQKAEKIIQYCSPKYSFGVKTQMDKTIATPAPGTYYPEDVYLDKGPQYTLGGKLSMEKTNNVPAPGTYYPEKYYSDSSPKYSFGLKTFLSNANDNPAPGTYHIKNGNMDKAPQYSFGIRTVHGTSLNTPAAPDTYFPEKLNMNLGPEFSLSGNSSINKLNEVPGPNVYTLPSTLGGTREGNKKTAPSYSIASRQKISTDDRILFPGPGTYEVIKPDIVRVKSAAYTISGRYRLPNDHAEIPAPGAYNPEKVILNFPPAHTFGIKHSPHICSLKDI</sequence>
<name>A0AA39C943_9HYME</name>
<comment type="caution">
    <text evidence="2">The sequence shown here is derived from an EMBL/GenBank/DDBJ whole genome shotgun (WGS) entry which is preliminary data.</text>
</comment>
<dbReference type="InterPro" id="IPR010736">
    <property type="entry name" value="SHIPPO-rpt"/>
</dbReference>
<accession>A0AA39C943</accession>
<evidence type="ECO:0000313" key="3">
    <source>
        <dbReference type="Proteomes" id="UP001168990"/>
    </source>
</evidence>
<gene>
    <name evidence="2" type="ORF">PV328_007624</name>
</gene>
<dbReference type="GO" id="GO:0005856">
    <property type="term" value="C:cytoskeleton"/>
    <property type="evidence" value="ECO:0007669"/>
    <property type="project" value="TreeGrafter"/>
</dbReference>
<dbReference type="PANTHER" id="PTHR21580:SF28">
    <property type="entry name" value="BOREALIN N-TERMINAL DOMAIN-CONTAINING PROTEIN-RELATED"/>
    <property type="match status" value="1"/>
</dbReference>
<keyword evidence="3" id="KW-1185">Reference proteome</keyword>
<dbReference type="Proteomes" id="UP001168990">
    <property type="component" value="Unassembled WGS sequence"/>
</dbReference>
<feature type="region of interest" description="Disordered" evidence="1">
    <location>
        <begin position="50"/>
        <end position="72"/>
    </location>
</feature>
<evidence type="ECO:0000313" key="2">
    <source>
        <dbReference type="EMBL" id="KAK0160196.1"/>
    </source>
</evidence>
<evidence type="ECO:0008006" key="4">
    <source>
        <dbReference type="Google" id="ProtNLM"/>
    </source>
</evidence>
<dbReference type="PANTHER" id="PTHR21580">
    <property type="entry name" value="SHIPPO-1-RELATED"/>
    <property type="match status" value="1"/>
</dbReference>
<dbReference type="InterPro" id="IPR051291">
    <property type="entry name" value="CIMAP"/>
</dbReference>
<dbReference type="EMBL" id="JAQQBS010001423">
    <property type="protein sequence ID" value="KAK0160196.1"/>
    <property type="molecule type" value="Genomic_DNA"/>
</dbReference>